<reference evidence="3" key="1">
    <citation type="submission" date="2023-06" db="EMBL/GenBank/DDBJ databases">
        <title>Black Yeasts Isolated from many extreme environments.</title>
        <authorList>
            <person name="Coleine C."/>
            <person name="Stajich J.E."/>
            <person name="Selbmann L."/>
        </authorList>
    </citation>
    <scope>NUCLEOTIDE SEQUENCE</scope>
    <source>
        <strain evidence="3">CCFEE 5200</strain>
    </source>
</reference>
<protein>
    <recommendedName>
        <fullName evidence="5">Fungal N-terminal domain-containing protein</fullName>
    </recommendedName>
</protein>
<dbReference type="InterPro" id="IPR002110">
    <property type="entry name" value="Ankyrin_rpt"/>
</dbReference>
<dbReference type="EMBL" id="JAUJLE010000003">
    <property type="protein sequence ID" value="KAK1015110.1"/>
    <property type="molecule type" value="Genomic_DNA"/>
</dbReference>
<accession>A0AAN6R1Z9</accession>
<keyword evidence="4" id="KW-1185">Reference proteome</keyword>
<dbReference type="AlphaFoldDB" id="A0AAN6R1Z9"/>
<dbReference type="Proteomes" id="UP001175353">
    <property type="component" value="Unassembled WGS sequence"/>
</dbReference>
<feature type="region of interest" description="Disordered" evidence="2">
    <location>
        <begin position="249"/>
        <end position="274"/>
    </location>
</feature>
<evidence type="ECO:0008006" key="5">
    <source>
        <dbReference type="Google" id="ProtNLM"/>
    </source>
</evidence>
<proteinExistence type="predicted"/>
<evidence type="ECO:0000256" key="1">
    <source>
        <dbReference type="PROSITE-ProRule" id="PRU00023"/>
    </source>
</evidence>
<evidence type="ECO:0000313" key="4">
    <source>
        <dbReference type="Proteomes" id="UP001175353"/>
    </source>
</evidence>
<evidence type="ECO:0000256" key="2">
    <source>
        <dbReference type="SAM" id="MobiDB-lite"/>
    </source>
</evidence>
<dbReference type="PROSITE" id="PS50088">
    <property type="entry name" value="ANK_REPEAT"/>
    <property type="match status" value="1"/>
</dbReference>
<feature type="region of interest" description="Disordered" evidence="2">
    <location>
        <begin position="196"/>
        <end position="234"/>
    </location>
</feature>
<dbReference type="PROSITE" id="PS50297">
    <property type="entry name" value="ANK_REP_REGION"/>
    <property type="match status" value="1"/>
</dbReference>
<organism evidence="3 4">
    <name type="scientific">Friedmanniomyces endolithicus</name>
    <dbReference type="NCBI Taxonomy" id="329885"/>
    <lineage>
        <taxon>Eukaryota</taxon>
        <taxon>Fungi</taxon>
        <taxon>Dikarya</taxon>
        <taxon>Ascomycota</taxon>
        <taxon>Pezizomycotina</taxon>
        <taxon>Dothideomycetes</taxon>
        <taxon>Dothideomycetidae</taxon>
        <taxon>Mycosphaerellales</taxon>
        <taxon>Teratosphaeriaceae</taxon>
        <taxon>Friedmanniomyces</taxon>
    </lineage>
</organism>
<keyword evidence="1" id="KW-0040">ANK repeat</keyword>
<feature type="repeat" description="ANK" evidence="1">
    <location>
        <begin position="373"/>
        <end position="400"/>
    </location>
</feature>
<evidence type="ECO:0000313" key="3">
    <source>
        <dbReference type="EMBL" id="KAK1015110.1"/>
    </source>
</evidence>
<gene>
    <name evidence="3" type="ORF">LTR91_000912</name>
</gene>
<comment type="caution">
    <text evidence="3">The sequence shown here is derived from an EMBL/GenBank/DDBJ whole genome shotgun (WGS) entry which is preliminary data.</text>
</comment>
<name>A0AAN6R1Z9_9PEZI</name>
<sequence>MPARDGAHHQLWGPWFRLVLLANHNLLPSTGDSSVPVDVAERWAMGPLSISASAVALITICVQSVKIIKNVIETVRTAKKELLKILNGTNRMRLLLDQLRGLTHQLGSKNNKILLAFDPSGCEEILGQLKRLVDKLAKVETFMGCQFLVRRSKFEELVAGLKDQEDDIRLVLLSVATANVQAISISQVPQTVAGAEDLPSPPYAEALASTEKSFRDTALSPDPTSTEGPRGMQDESTKQDMMFLAEMDPPSTKVTDLPTSKEVRGPPSQSLDDQESTLWLPQVTTNTRNSKPRAATISTMPALSNILSKVAIWHGQLSRDVYDAEYLMLRDSLANAAYYGDWTDVLEAIDNAHQLGLRSWPNCHRITGSKQCSGWTPLHQAVFLSAPEPVVRTLVERGASRLLQTMWTSSSELPYRNMTALEMAQVLGYRSLFSALSPVIHHAMPSSVLQALQRRFHSLIESDVVLLPQQYSLRLPELELLTELENPAMYFPLKSPKIKMGYIYRLDGRNLVVMSLGMSSSEELKYYRITEQDVQELQDAIFFDTS</sequence>